<dbReference type="Gene3D" id="3.40.50.1820">
    <property type="entry name" value="alpha/beta hydrolase"/>
    <property type="match status" value="1"/>
</dbReference>
<keyword evidence="2" id="KW-0378">Hydrolase</keyword>
<dbReference type="PANTHER" id="PTHR43689:SF8">
    <property type="entry name" value="ALPHA_BETA-HYDROLASES SUPERFAMILY PROTEIN"/>
    <property type="match status" value="1"/>
</dbReference>
<comment type="caution">
    <text evidence="2">The sequence shown here is derived from an EMBL/GenBank/DDBJ whole genome shotgun (WGS) entry which is preliminary data.</text>
</comment>
<keyword evidence="3" id="KW-1185">Reference proteome</keyword>
<reference evidence="2 3" key="1">
    <citation type="submission" date="2018-03" db="EMBL/GenBank/DDBJ databases">
        <title>Aquarubrobacter algicola gen. nov., sp. nov., a novel actinobacterium isolated from shallow eutrophic lake during the end of cyanobacterial harmful algal blooms.</title>
        <authorList>
            <person name="Chun S.J."/>
        </authorList>
    </citation>
    <scope>NUCLEOTIDE SEQUENCE [LARGE SCALE GENOMIC DNA]</scope>
    <source>
        <strain evidence="2 3">Seoho-28</strain>
    </source>
</reference>
<sequence>MGDHPSMRFVLLHGLLCSARTLDRVAGPLRAAGHEVLVPDLPGHGTDAANPGAESIEEMAGYVRDVAAGPAVLVGHSMGGLVAVAVAEQDPAFATHVVAINAPATFASRLTARGGPERLLTVAGLGPLLWRVLPQRVRRDGLRTAFAPGTEVPDVFLAAAGAARWRTFRDATLAIDHYVHDEPLPERVAALDVPVTIVFGEQDGRVDPATVARYEALEDGPTVVRIPQSGHSPVWETPERVVEVLLALEAAPER</sequence>
<dbReference type="SUPFAM" id="SSF53474">
    <property type="entry name" value="alpha/beta-Hydrolases"/>
    <property type="match status" value="1"/>
</dbReference>
<dbReference type="InterPro" id="IPR029058">
    <property type="entry name" value="AB_hydrolase_fold"/>
</dbReference>
<evidence type="ECO:0000313" key="2">
    <source>
        <dbReference type="EMBL" id="PTL58534.1"/>
    </source>
</evidence>
<evidence type="ECO:0000259" key="1">
    <source>
        <dbReference type="Pfam" id="PF12697"/>
    </source>
</evidence>
<name>A0A2T4UH09_9ACTN</name>
<dbReference type="InterPro" id="IPR000073">
    <property type="entry name" value="AB_hydrolase_1"/>
</dbReference>
<evidence type="ECO:0000313" key="3">
    <source>
        <dbReference type="Proteomes" id="UP000240739"/>
    </source>
</evidence>
<dbReference type="AlphaFoldDB" id="A0A2T4UH09"/>
<proteinExistence type="predicted"/>
<dbReference type="Proteomes" id="UP000240739">
    <property type="component" value="Unassembled WGS sequence"/>
</dbReference>
<organism evidence="2 3">
    <name type="scientific">Paraconexibacter algicola</name>
    <dbReference type="NCBI Taxonomy" id="2133960"/>
    <lineage>
        <taxon>Bacteria</taxon>
        <taxon>Bacillati</taxon>
        <taxon>Actinomycetota</taxon>
        <taxon>Thermoleophilia</taxon>
        <taxon>Solirubrobacterales</taxon>
        <taxon>Paraconexibacteraceae</taxon>
        <taxon>Paraconexibacter</taxon>
    </lineage>
</organism>
<gene>
    <name evidence="2" type="ORF">C7Y72_02110</name>
</gene>
<dbReference type="PANTHER" id="PTHR43689">
    <property type="entry name" value="HYDROLASE"/>
    <property type="match status" value="1"/>
</dbReference>
<dbReference type="Pfam" id="PF12697">
    <property type="entry name" value="Abhydrolase_6"/>
    <property type="match status" value="1"/>
</dbReference>
<feature type="domain" description="AB hydrolase-1" evidence="1">
    <location>
        <begin position="9"/>
        <end position="243"/>
    </location>
</feature>
<protein>
    <submittedName>
        <fullName evidence="2">Alpha/beta hydrolase</fullName>
    </submittedName>
</protein>
<dbReference type="GO" id="GO:0016787">
    <property type="term" value="F:hydrolase activity"/>
    <property type="evidence" value="ECO:0007669"/>
    <property type="project" value="UniProtKB-KW"/>
</dbReference>
<dbReference type="EMBL" id="PYYB01000001">
    <property type="protein sequence ID" value="PTL58534.1"/>
    <property type="molecule type" value="Genomic_DNA"/>
</dbReference>
<accession>A0A2T4UH09</accession>